<dbReference type="AlphaFoldDB" id="C8PHL0"/>
<proteinExistence type="predicted"/>
<gene>
    <name evidence="1" type="ORF">CAMGR0001_0454</name>
</gene>
<name>C8PHL0_9BACT</name>
<accession>C8PHL0</accession>
<dbReference type="EMBL" id="ACYG01000024">
    <property type="protein sequence ID" value="EEV17624.1"/>
    <property type="molecule type" value="Genomic_DNA"/>
</dbReference>
<sequence>MKFYATKFHRQNFMSQNPVSRNLKAALVIKFRELNLRCRSGICPLRR</sequence>
<reference evidence="1 2" key="1">
    <citation type="submission" date="2009-07" db="EMBL/GenBank/DDBJ databases">
        <authorList>
            <person name="Madupu R."/>
            <person name="Sebastian Y."/>
            <person name="Durkin A.S."/>
            <person name="Torralba M."/>
            <person name="Methe B."/>
            <person name="Sutton G.G."/>
            <person name="Strausberg R.L."/>
            <person name="Nelson K.E."/>
        </authorList>
    </citation>
    <scope>NUCLEOTIDE SEQUENCE [LARGE SCALE GENOMIC DNA]</scope>
    <source>
        <strain evidence="1 2">RM3268</strain>
    </source>
</reference>
<comment type="caution">
    <text evidence="1">The sequence shown here is derived from an EMBL/GenBank/DDBJ whole genome shotgun (WGS) entry which is preliminary data.</text>
</comment>
<dbReference type="Proteomes" id="UP000005709">
    <property type="component" value="Unassembled WGS sequence"/>
</dbReference>
<evidence type="ECO:0000313" key="1">
    <source>
        <dbReference type="EMBL" id="EEV17624.1"/>
    </source>
</evidence>
<protein>
    <submittedName>
        <fullName evidence="1">Uncharacterized protein</fullName>
    </submittedName>
</protein>
<evidence type="ECO:0000313" key="2">
    <source>
        <dbReference type="Proteomes" id="UP000005709"/>
    </source>
</evidence>
<keyword evidence="2" id="KW-1185">Reference proteome</keyword>
<organism evidence="1 2">
    <name type="scientific">Campylobacter gracilis RM3268</name>
    <dbReference type="NCBI Taxonomy" id="553220"/>
    <lineage>
        <taxon>Bacteria</taxon>
        <taxon>Pseudomonadati</taxon>
        <taxon>Campylobacterota</taxon>
        <taxon>Epsilonproteobacteria</taxon>
        <taxon>Campylobacterales</taxon>
        <taxon>Campylobacteraceae</taxon>
        <taxon>Campylobacter</taxon>
    </lineage>
</organism>